<gene>
    <name evidence="14" type="ORF">R1flu_007582</name>
</gene>
<keyword evidence="15" id="KW-1185">Reference proteome</keyword>
<feature type="region of interest" description="Disordered" evidence="11">
    <location>
        <begin position="898"/>
        <end position="931"/>
    </location>
</feature>
<keyword evidence="3" id="KW-0433">Leucine-rich repeat</keyword>
<feature type="transmembrane region" description="Helical" evidence="12">
    <location>
        <begin position="539"/>
        <end position="565"/>
    </location>
</feature>
<evidence type="ECO:0000256" key="6">
    <source>
        <dbReference type="ARBA" id="ARBA00022989"/>
    </source>
</evidence>
<dbReference type="Proteomes" id="UP001605036">
    <property type="component" value="Unassembled WGS sequence"/>
</dbReference>
<organism evidence="14 15">
    <name type="scientific">Riccia fluitans</name>
    <dbReference type="NCBI Taxonomy" id="41844"/>
    <lineage>
        <taxon>Eukaryota</taxon>
        <taxon>Viridiplantae</taxon>
        <taxon>Streptophyta</taxon>
        <taxon>Embryophyta</taxon>
        <taxon>Marchantiophyta</taxon>
        <taxon>Marchantiopsida</taxon>
        <taxon>Marchantiidae</taxon>
        <taxon>Marchantiales</taxon>
        <taxon>Ricciaceae</taxon>
        <taxon>Riccia</taxon>
    </lineage>
</organism>
<dbReference type="PANTHER" id="PTHR45631:SF68">
    <property type="entry name" value="REPEAT FAMILY PROTEIN, PUTATIVE, EXPRESSED-RELATED"/>
    <property type="match status" value="1"/>
</dbReference>
<dbReference type="InterPro" id="IPR024788">
    <property type="entry name" value="Malectin-like_Carb-bd_dom"/>
</dbReference>
<evidence type="ECO:0000256" key="2">
    <source>
        <dbReference type="ARBA" id="ARBA00012513"/>
    </source>
</evidence>
<protein>
    <recommendedName>
        <fullName evidence="2">non-specific serine/threonine protein kinase</fullName>
        <ecNumber evidence="2">2.7.11.1</ecNumber>
    </recommendedName>
</protein>
<dbReference type="SMART" id="SM00220">
    <property type="entry name" value="S_TKc"/>
    <property type="match status" value="1"/>
</dbReference>
<dbReference type="FunFam" id="1.10.510.10:FF:000146">
    <property type="entry name" value="LRR receptor-like serine/threonine-protein kinase IOS1"/>
    <property type="match status" value="1"/>
</dbReference>
<sequence>MPLSSDLKAVKSKLDLNSFYLQRSCRPGTLQATAVDSAGFISMDCEATSDFTDPITGIKWTTDVPFISTGINAVLDTAVTTVLNEKQLQTLRYFPADRSNHCYSLPAAPNSTFLIRATFLHGGFLPSVDNSFSISIGSTNVDDSASWFDGSIDTIGILEYVVHTASAVTNDHIFFCLIPSATPAFINSLELRPLEAGMYPSVFKEKYLKGLLRLNCGAGLLDPPIRYPDDLYDRVWYTPGSNFDITTNQTSTDIPLDHLFDNPPLKVLQSAWDAPLGFWFSFTPTDYELKLTQKFYIHFYFTEVEDVGAFDTRSFGVDMNGEIFGNVTLNATSVEGLHNYSFTITSVGAKFTFSPQSVLNSAEIYASRDIVPSSSANADGNFASIFLAIFSSFVHFSVSALEEFKTSLGLASWVGDPCFHVPYSWVTCDQKTSSRVTAIKLSNYNLSGTIPASVADLTALTDIWLHNNEITRLIPDLSKVKNLETLLLQNNSISGPIPESLGSLTSLKELTSGNDKLCAPTANCKVVLPTPPAPDPVNMVAIIGGIVGGVVAVTLTVGSILLFCYCRGKRPVREPIPAVVSSPALGNTTDIPTGASTASNVSNQSGTCGAAAVKQARAFTLHEVQVATNNYKIKIGEGGFGPVYYGRLPDGTEVAVKMNSETSNQGTTEFINEVWNSACVNLKAIYTAQTKILMLMRSRKRKKDMKRRISWKERLGIALNSARGLEYLHNDCLPKIIHRDIKSNNILLNEKLLAKVADFGISKLAPDEDETGGVSTIVRGTTGYLDPEYFAHSKLTQKSDVFSFGVVLLEMICGRLPNLQKFTDPREHNLVEWARGQMNSNNLEAIIDPHIRGTYNRESMWKLAELAMNCVEPYGVNRPNMTQVVRELSIAVDMEDQKPASYGSQPWTPASGQGGDYRAETSDYSSTFRTENSYPATKAPLLQLLSILLLRLLVTSRLKTLSRMFH</sequence>
<evidence type="ECO:0000256" key="7">
    <source>
        <dbReference type="ARBA" id="ARBA00023136"/>
    </source>
</evidence>
<evidence type="ECO:0000256" key="5">
    <source>
        <dbReference type="ARBA" id="ARBA00022737"/>
    </source>
</evidence>
<comment type="caution">
    <text evidence="14">The sequence shown here is derived from an EMBL/GenBank/DDBJ whole genome shotgun (WGS) entry which is preliminary data.</text>
</comment>
<dbReference type="PROSITE" id="PS50011">
    <property type="entry name" value="PROTEIN_KINASE_DOM"/>
    <property type="match status" value="1"/>
</dbReference>
<evidence type="ECO:0000256" key="3">
    <source>
        <dbReference type="ARBA" id="ARBA00022614"/>
    </source>
</evidence>
<accession>A0ABD1YZH7</accession>
<dbReference type="PANTHER" id="PTHR45631">
    <property type="entry name" value="OS07G0107800 PROTEIN-RELATED"/>
    <property type="match status" value="1"/>
</dbReference>
<evidence type="ECO:0000256" key="10">
    <source>
        <dbReference type="ARBA" id="ARBA00048679"/>
    </source>
</evidence>
<feature type="compositionally biased region" description="Polar residues" evidence="11">
    <location>
        <begin position="922"/>
        <end position="931"/>
    </location>
</feature>
<evidence type="ECO:0000313" key="15">
    <source>
        <dbReference type="Proteomes" id="UP001605036"/>
    </source>
</evidence>
<evidence type="ECO:0000256" key="11">
    <source>
        <dbReference type="SAM" id="MobiDB-lite"/>
    </source>
</evidence>
<keyword evidence="5" id="KW-0677">Repeat</keyword>
<reference evidence="14 15" key="1">
    <citation type="submission" date="2024-09" db="EMBL/GenBank/DDBJ databases">
        <title>Chromosome-scale assembly of Riccia fluitans.</title>
        <authorList>
            <person name="Paukszto L."/>
            <person name="Sawicki J."/>
            <person name="Karawczyk K."/>
            <person name="Piernik-Szablinska J."/>
            <person name="Szczecinska M."/>
            <person name="Mazdziarz M."/>
        </authorList>
    </citation>
    <scope>NUCLEOTIDE SEQUENCE [LARGE SCALE GENOMIC DNA]</scope>
    <source>
        <strain evidence="14">Rf_01</strain>
        <tissue evidence="14">Aerial parts of the thallus</tissue>
    </source>
</reference>
<dbReference type="PROSITE" id="PS00108">
    <property type="entry name" value="PROTEIN_KINASE_ST"/>
    <property type="match status" value="1"/>
</dbReference>
<dbReference type="InterPro" id="IPR008271">
    <property type="entry name" value="Ser/Thr_kinase_AS"/>
</dbReference>
<dbReference type="SUPFAM" id="SSF52058">
    <property type="entry name" value="L domain-like"/>
    <property type="match status" value="1"/>
</dbReference>
<feature type="domain" description="Protein kinase" evidence="13">
    <location>
        <begin position="629"/>
        <end position="890"/>
    </location>
</feature>
<evidence type="ECO:0000256" key="12">
    <source>
        <dbReference type="SAM" id="Phobius"/>
    </source>
</evidence>
<proteinExistence type="predicted"/>
<keyword evidence="6 12" id="KW-1133">Transmembrane helix</keyword>
<keyword evidence="7 12" id="KW-0472">Membrane</keyword>
<dbReference type="InterPro" id="IPR000719">
    <property type="entry name" value="Prot_kinase_dom"/>
</dbReference>
<dbReference type="GO" id="GO:0016020">
    <property type="term" value="C:membrane"/>
    <property type="evidence" value="ECO:0007669"/>
    <property type="project" value="UniProtKB-SubCell"/>
</dbReference>
<evidence type="ECO:0000313" key="14">
    <source>
        <dbReference type="EMBL" id="KAL2636103.1"/>
    </source>
</evidence>
<evidence type="ECO:0000256" key="9">
    <source>
        <dbReference type="ARBA" id="ARBA00047899"/>
    </source>
</evidence>
<comment type="catalytic activity">
    <reaction evidence="9">
        <text>L-threonyl-[protein] + ATP = O-phospho-L-threonyl-[protein] + ADP + H(+)</text>
        <dbReference type="Rhea" id="RHEA:46608"/>
        <dbReference type="Rhea" id="RHEA-COMP:11060"/>
        <dbReference type="Rhea" id="RHEA-COMP:11605"/>
        <dbReference type="ChEBI" id="CHEBI:15378"/>
        <dbReference type="ChEBI" id="CHEBI:30013"/>
        <dbReference type="ChEBI" id="CHEBI:30616"/>
        <dbReference type="ChEBI" id="CHEBI:61977"/>
        <dbReference type="ChEBI" id="CHEBI:456216"/>
        <dbReference type="EC" id="2.7.11.1"/>
    </reaction>
</comment>
<dbReference type="InterPro" id="IPR011009">
    <property type="entry name" value="Kinase-like_dom_sf"/>
</dbReference>
<dbReference type="EMBL" id="JBHFFA010000003">
    <property type="protein sequence ID" value="KAL2636103.1"/>
    <property type="molecule type" value="Genomic_DNA"/>
</dbReference>
<dbReference type="Gene3D" id="3.30.200.20">
    <property type="entry name" value="Phosphorylase Kinase, domain 1"/>
    <property type="match status" value="1"/>
</dbReference>
<dbReference type="InterPro" id="IPR001611">
    <property type="entry name" value="Leu-rich_rpt"/>
</dbReference>
<dbReference type="AlphaFoldDB" id="A0ABD1YZH7"/>
<dbReference type="Pfam" id="PF07714">
    <property type="entry name" value="PK_Tyr_Ser-Thr"/>
    <property type="match status" value="1"/>
</dbReference>
<dbReference type="Pfam" id="PF12819">
    <property type="entry name" value="Malectin_like"/>
    <property type="match status" value="1"/>
</dbReference>
<evidence type="ECO:0000256" key="4">
    <source>
        <dbReference type="ARBA" id="ARBA00022692"/>
    </source>
</evidence>
<dbReference type="Pfam" id="PF00560">
    <property type="entry name" value="LRR_1"/>
    <property type="match status" value="1"/>
</dbReference>
<dbReference type="Gene3D" id="1.10.510.10">
    <property type="entry name" value="Transferase(Phosphotransferase) domain 1"/>
    <property type="match status" value="1"/>
</dbReference>
<comment type="catalytic activity">
    <reaction evidence="10">
        <text>L-seryl-[protein] + ATP = O-phospho-L-seryl-[protein] + ADP + H(+)</text>
        <dbReference type="Rhea" id="RHEA:17989"/>
        <dbReference type="Rhea" id="RHEA-COMP:9863"/>
        <dbReference type="Rhea" id="RHEA-COMP:11604"/>
        <dbReference type="ChEBI" id="CHEBI:15378"/>
        <dbReference type="ChEBI" id="CHEBI:29999"/>
        <dbReference type="ChEBI" id="CHEBI:30616"/>
        <dbReference type="ChEBI" id="CHEBI:83421"/>
        <dbReference type="ChEBI" id="CHEBI:456216"/>
        <dbReference type="EC" id="2.7.11.1"/>
    </reaction>
</comment>
<keyword evidence="4 12" id="KW-0812">Transmembrane</keyword>
<evidence type="ECO:0000256" key="8">
    <source>
        <dbReference type="ARBA" id="ARBA00023170"/>
    </source>
</evidence>
<dbReference type="Gene3D" id="3.80.10.10">
    <property type="entry name" value="Ribonuclease Inhibitor"/>
    <property type="match status" value="1"/>
</dbReference>
<name>A0ABD1YZH7_9MARC</name>
<dbReference type="EC" id="2.7.11.1" evidence="2"/>
<dbReference type="InterPro" id="IPR001245">
    <property type="entry name" value="Ser-Thr/Tyr_kinase_cat_dom"/>
</dbReference>
<evidence type="ECO:0000259" key="13">
    <source>
        <dbReference type="PROSITE" id="PS50011"/>
    </source>
</evidence>
<dbReference type="SUPFAM" id="SSF56112">
    <property type="entry name" value="Protein kinase-like (PK-like)"/>
    <property type="match status" value="1"/>
</dbReference>
<comment type="subcellular location">
    <subcellularLocation>
        <location evidence="1">Membrane</location>
        <topology evidence="1">Single-pass membrane protein</topology>
    </subcellularLocation>
</comment>
<dbReference type="InterPro" id="IPR032675">
    <property type="entry name" value="LRR_dom_sf"/>
</dbReference>
<keyword evidence="8" id="KW-0675">Receptor</keyword>
<evidence type="ECO:0000256" key="1">
    <source>
        <dbReference type="ARBA" id="ARBA00004167"/>
    </source>
</evidence>
<feature type="compositionally biased region" description="Polar residues" evidence="11">
    <location>
        <begin position="902"/>
        <end position="911"/>
    </location>
</feature>